<feature type="compositionally biased region" description="Basic residues" evidence="1">
    <location>
        <begin position="52"/>
        <end position="64"/>
    </location>
</feature>
<dbReference type="GeneID" id="20673931"/>
<dbReference type="HOGENOM" id="CLU_906308_0_0_1"/>
<organism evidence="2 3">
    <name type="scientific">Heterobasidion irregulare (strain TC 32-1)</name>
    <dbReference type="NCBI Taxonomy" id="747525"/>
    <lineage>
        <taxon>Eukaryota</taxon>
        <taxon>Fungi</taxon>
        <taxon>Dikarya</taxon>
        <taxon>Basidiomycota</taxon>
        <taxon>Agaricomycotina</taxon>
        <taxon>Agaricomycetes</taxon>
        <taxon>Russulales</taxon>
        <taxon>Bondarzewiaceae</taxon>
        <taxon>Heterobasidion</taxon>
        <taxon>Heterobasidion annosum species complex</taxon>
    </lineage>
</organism>
<dbReference type="KEGG" id="hir:HETIRDRAFT_423666"/>
<feature type="region of interest" description="Disordered" evidence="1">
    <location>
        <begin position="1"/>
        <end position="94"/>
    </location>
</feature>
<evidence type="ECO:0000313" key="2">
    <source>
        <dbReference type="EMBL" id="ETW86434.1"/>
    </source>
</evidence>
<accession>W4KL57</accession>
<sequence>MYLPRLPRTHTTSSAQPKRETCPKKPAKTGRRKCPVPLQALTKAFECLSGRLPKRRQAGRKQKRKSDEPSSEGAPKGKPPIPFARPTDGRSRGAVATDAGMSTIEVGTTILKEVADLALGVPYLQIIAAVLSQIVKVHGEVRMLSDKCSDLKGYVNELRRLVDGIKDSLGGTEHVPKDLAQALNFLTRLHRAYTGPIQPGSGRPIHANASFSSAHSDLPASALDDTVHVYTECTAKMTVRKILKRGLLLGEIQECQNRVQYALALFNTKLGVIQFSDAQKAYEVLEDTRGMVKCIQQTVGKQLVSPT</sequence>
<gene>
    <name evidence="2" type="ORF">HETIRDRAFT_423666</name>
</gene>
<dbReference type="RefSeq" id="XP_009540456.1">
    <property type="nucleotide sequence ID" value="XM_009542161.1"/>
</dbReference>
<dbReference type="InParanoid" id="W4KL57"/>
<evidence type="ECO:0000256" key="1">
    <source>
        <dbReference type="SAM" id="MobiDB-lite"/>
    </source>
</evidence>
<protein>
    <submittedName>
        <fullName evidence="2">Uncharacterized protein</fullName>
    </submittedName>
</protein>
<dbReference type="AlphaFoldDB" id="W4KL57"/>
<keyword evidence="3" id="KW-1185">Reference proteome</keyword>
<name>W4KL57_HETIT</name>
<dbReference type="Proteomes" id="UP000030671">
    <property type="component" value="Unassembled WGS sequence"/>
</dbReference>
<feature type="compositionally biased region" description="Basic residues" evidence="1">
    <location>
        <begin position="25"/>
        <end position="34"/>
    </location>
</feature>
<proteinExistence type="predicted"/>
<reference evidence="2 3" key="1">
    <citation type="journal article" date="2012" name="New Phytol.">
        <title>Insight into trade-off between wood decay and parasitism from the genome of a fungal forest pathogen.</title>
        <authorList>
            <person name="Olson A."/>
            <person name="Aerts A."/>
            <person name="Asiegbu F."/>
            <person name="Belbahri L."/>
            <person name="Bouzid O."/>
            <person name="Broberg A."/>
            <person name="Canback B."/>
            <person name="Coutinho P.M."/>
            <person name="Cullen D."/>
            <person name="Dalman K."/>
            <person name="Deflorio G."/>
            <person name="van Diepen L.T."/>
            <person name="Dunand C."/>
            <person name="Duplessis S."/>
            <person name="Durling M."/>
            <person name="Gonthier P."/>
            <person name="Grimwood J."/>
            <person name="Fossdal C.G."/>
            <person name="Hansson D."/>
            <person name="Henrissat B."/>
            <person name="Hietala A."/>
            <person name="Himmelstrand K."/>
            <person name="Hoffmeister D."/>
            <person name="Hogberg N."/>
            <person name="James T.Y."/>
            <person name="Karlsson M."/>
            <person name="Kohler A."/>
            <person name="Kues U."/>
            <person name="Lee Y.H."/>
            <person name="Lin Y.C."/>
            <person name="Lind M."/>
            <person name="Lindquist E."/>
            <person name="Lombard V."/>
            <person name="Lucas S."/>
            <person name="Lunden K."/>
            <person name="Morin E."/>
            <person name="Murat C."/>
            <person name="Park J."/>
            <person name="Raffaello T."/>
            <person name="Rouze P."/>
            <person name="Salamov A."/>
            <person name="Schmutz J."/>
            <person name="Solheim H."/>
            <person name="Stahlberg J."/>
            <person name="Velez H."/>
            <person name="de Vries R.P."/>
            <person name="Wiebenga A."/>
            <person name="Woodward S."/>
            <person name="Yakovlev I."/>
            <person name="Garbelotto M."/>
            <person name="Martin F."/>
            <person name="Grigoriev I.V."/>
            <person name="Stenlid J."/>
        </authorList>
    </citation>
    <scope>NUCLEOTIDE SEQUENCE [LARGE SCALE GENOMIC DNA]</scope>
    <source>
        <strain evidence="2 3">TC 32-1</strain>
    </source>
</reference>
<evidence type="ECO:0000313" key="3">
    <source>
        <dbReference type="Proteomes" id="UP000030671"/>
    </source>
</evidence>
<dbReference type="EMBL" id="KI925454">
    <property type="protein sequence ID" value="ETW86434.1"/>
    <property type="molecule type" value="Genomic_DNA"/>
</dbReference>